<feature type="compositionally biased region" description="Basic and acidic residues" evidence="6">
    <location>
        <begin position="407"/>
        <end position="509"/>
    </location>
</feature>
<evidence type="ECO:0000259" key="7">
    <source>
        <dbReference type="PROSITE" id="PS51849"/>
    </source>
</evidence>
<protein>
    <submittedName>
        <fullName evidence="8">Anti-sigma factor domain-containing protein</fullName>
    </submittedName>
</protein>
<evidence type="ECO:0000256" key="1">
    <source>
        <dbReference type="ARBA" id="ARBA00004162"/>
    </source>
</evidence>
<dbReference type="PROSITE" id="PS51849">
    <property type="entry name" value="RSGI_N"/>
    <property type="match status" value="1"/>
</dbReference>
<keyword evidence="5" id="KW-0472">Membrane</keyword>
<organism evidence="8 9">
    <name type="scientific">Paenibacillus gyeongsangnamensis</name>
    <dbReference type="NCBI Taxonomy" id="3388067"/>
    <lineage>
        <taxon>Bacteria</taxon>
        <taxon>Bacillati</taxon>
        <taxon>Bacillota</taxon>
        <taxon>Bacilli</taxon>
        <taxon>Bacillales</taxon>
        <taxon>Paenibacillaceae</taxon>
        <taxon>Paenibacillus</taxon>
    </lineage>
</organism>
<evidence type="ECO:0000256" key="3">
    <source>
        <dbReference type="ARBA" id="ARBA00022692"/>
    </source>
</evidence>
<keyword evidence="2" id="KW-1003">Cell membrane</keyword>
<dbReference type="InterPro" id="IPR024449">
    <property type="entry name" value="Anti-sigma_RsgI_N"/>
</dbReference>
<dbReference type="RefSeq" id="WP_269881090.1">
    <property type="nucleotide sequence ID" value="NZ_JAQAGZ010000005.1"/>
</dbReference>
<evidence type="ECO:0000313" key="9">
    <source>
        <dbReference type="Proteomes" id="UP001527882"/>
    </source>
</evidence>
<name>A0ABT4Q6Z4_9BACL</name>
<feature type="domain" description="RsgI N-terminal anti-sigma" evidence="7">
    <location>
        <begin position="2"/>
        <end position="50"/>
    </location>
</feature>
<comment type="subcellular location">
    <subcellularLocation>
        <location evidence="1">Cell membrane</location>
        <topology evidence="1">Single-pass membrane protein</topology>
    </subcellularLocation>
</comment>
<evidence type="ECO:0000313" key="8">
    <source>
        <dbReference type="EMBL" id="MCZ8512643.1"/>
    </source>
</evidence>
<evidence type="ECO:0000256" key="6">
    <source>
        <dbReference type="SAM" id="MobiDB-lite"/>
    </source>
</evidence>
<feature type="compositionally biased region" description="Basic and acidic residues" evidence="6">
    <location>
        <begin position="276"/>
        <end position="286"/>
    </location>
</feature>
<dbReference type="Proteomes" id="UP001527882">
    <property type="component" value="Unassembled WGS sequence"/>
</dbReference>
<evidence type="ECO:0000256" key="2">
    <source>
        <dbReference type="ARBA" id="ARBA00022475"/>
    </source>
</evidence>
<evidence type="ECO:0000256" key="4">
    <source>
        <dbReference type="ARBA" id="ARBA00022989"/>
    </source>
</evidence>
<dbReference type="InterPro" id="IPR055431">
    <property type="entry name" value="RsgI_M"/>
</dbReference>
<feature type="region of interest" description="Disordered" evidence="6">
    <location>
        <begin position="276"/>
        <end position="509"/>
    </location>
</feature>
<proteinExistence type="predicted"/>
<feature type="compositionally biased region" description="Low complexity" evidence="6">
    <location>
        <begin position="287"/>
        <end position="297"/>
    </location>
</feature>
<sequence length="509" mass="55069">MNKGIVMDITESNIIVMRPDGKFDRVARKNRTCEIGEEIVYADAGFHWRSPSVAGKSALAAAVVFCIVLFASFSGKLGSPEVVAYVSMDINPSVEMGIDTKENVLELRGLNDDGVQLIEALDYKNKPIDQVTSKLLDKAEQKALAKGEGEIVIASTVVNENSKVNDVQLAEKLKQQVTKHIQETHPNQASAYQVAAFAAPQEVRTAAAENGLSMGKYTVYLNAKNSGTPLTVDELKKESVLQILKDKPEVAQIMQQDRLPGKAAIKQLVEEEKSGALDKKFEEQQKKNNNGKNGTDNNKTDPKKPGGNNNNGNNNNNSTNKNGNGSNNSNNGNNKNGANNPSNSKNNSSNNNNKNGDNENGSKNNGSGNGNDDKRGSSPSAPVNGKPGSSADTKPGTTAPGASRPGDNQDDRNAGGKKQDDKQDQQQKKDEDKQRSDEQAKDDLKKSTDSKQQDGKKQEDSRKKDEPSKDAKDDGKKDDPKRDDNKSNNDKKGNDNRSNASDDKSKKDD</sequence>
<comment type="caution">
    <text evidence="8">The sequence shown here is derived from an EMBL/GenBank/DDBJ whole genome shotgun (WGS) entry which is preliminary data.</text>
</comment>
<keyword evidence="9" id="KW-1185">Reference proteome</keyword>
<gene>
    <name evidence="8" type="ORF">O9H85_09495</name>
</gene>
<feature type="compositionally biased region" description="Low complexity" evidence="6">
    <location>
        <begin position="305"/>
        <end position="366"/>
    </location>
</feature>
<accession>A0ABT4Q6Z4</accession>
<keyword evidence="3" id="KW-0812">Transmembrane</keyword>
<reference evidence="8 9" key="1">
    <citation type="submission" date="2022-12" db="EMBL/GenBank/DDBJ databases">
        <title>Draft genome sequence of Paenibacillus sp. dW9.</title>
        <authorList>
            <person name="Choi E.-W."/>
            <person name="Kim D.-U."/>
        </authorList>
    </citation>
    <scope>NUCLEOTIDE SEQUENCE [LARGE SCALE GENOMIC DNA]</scope>
    <source>
        <strain evidence="9">dW9</strain>
    </source>
</reference>
<evidence type="ECO:0000256" key="5">
    <source>
        <dbReference type="ARBA" id="ARBA00023136"/>
    </source>
</evidence>
<dbReference type="Pfam" id="PF23750">
    <property type="entry name" value="RsgI_M"/>
    <property type="match status" value="1"/>
</dbReference>
<keyword evidence="4" id="KW-1133">Transmembrane helix</keyword>
<dbReference type="Pfam" id="PF12791">
    <property type="entry name" value="RsgI_N"/>
    <property type="match status" value="1"/>
</dbReference>
<dbReference type="EMBL" id="JAQAGZ010000005">
    <property type="protein sequence ID" value="MCZ8512643.1"/>
    <property type="molecule type" value="Genomic_DNA"/>
</dbReference>